<dbReference type="EMBL" id="BDGG01000003">
    <property type="protein sequence ID" value="GAU96853.1"/>
    <property type="molecule type" value="Genomic_DNA"/>
</dbReference>
<protein>
    <submittedName>
        <fullName evidence="3">Uncharacterized protein</fullName>
    </submittedName>
</protein>
<gene>
    <name evidence="3" type="primary">RvY_08230-1</name>
    <name evidence="3" type="synonym">RvY_08230.1</name>
    <name evidence="3" type="ORF">RvY_08230</name>
</gene>
<feature type="region of interest" description="Disordered" evidence="2">
    <location>
        <begin position="572"/>
        <end position="613"/>
    </location>
</feature>
<accession>A0A1D1VDA6</accession>
<dbReference type="Proteomes" id="UP000186922">
    <property type="component" value="Unassembled WGS sequence"/>
</dbReference>
<feature type="compositionally biased region" description="Polar residues" evidence="2">
    <location>
        <begin position="573"/>
        <end position="583"/>
    </location>
</feature>
<evidence type="ECO:0000313" key="4">
    <source>
        <dbReference type="Proteomes" id="UP000186922"/>
    </source>
</evidence>
<organism evidence="3 4">
    <name type="scientific">Ramazzottius varieornatus</name>
    <name type="common">Water bear</name>
    <name type="synonym">Tardigrade</name>
    <dbReference type="NCBI Taxonomy" id="947166"/>
    <lineage>
        <taxon>Eukaryota</taxon>
        <taxon>Metazoa</taxon>
        <taxon>Ecdysozoa</taxon>
        <taxon>Tardigrada</taxon>
        <taxon>Eutardigrada</taxon>
        <taxon>Parachela</taxon>
        <taxon>Hypsibioidea</taxon>
        <taxon>Ramazzottiidae</taxon>
        <taxon>Ramazzottius</taxon>
    </lineage>
</organism>
<evidence type="ECO:0000256" key="1">
    <source>
        <dbReference type="SAM" id="Coils"/>
    </source>
</evidence>
<feature type="compositionally biased region" description="Pro residues" evidence="2">
    <location>
        <begin position="30"/>
        <end position="45"/>
    </location>
</feature>
<reference evidence="3 4" key="1">
    <citation type="journal article" date="2016" name="Nat. Commun.">
        <title>Extremotolerant tardigrade genome and improved radiotolerance of human cultured cells by tardigrade-unique protein.</title>
        <authorList>
            <person name="Hashimoto T."/>
            <person name="Horikawa D.D."/>
            <person name="Saito Y."/>
            <person name="Kuwahara H."/>
            <person name="Kozuka-Hata H."/>
            <person name="Shin-I T."/>
            <person name="Minakuchi Y."/>
            <person name="Ohishi K."/>
            <person name="Motoyama A."/>
            <person name="Aizu T."/>
            <person name="Enomoto A."/>
            <person name="Kondo K."/>
            <person name="Tanaka S."/>
            <person name="Hara Y."/>
            <person name="Koshikawa S."/>
            <person name="Sagara H."/>
            <person name="Miura T."/>
            <person name="Yokobori S."/>
            <person name="Miyagawa K."/>
            <person name="Suzuki Y."/>
            <person name="Kubo T."/>
            <person name="Oyama M."/>
            <person name="Kohara Y."/>
            <person name="Fujiyama A."/>
            <person name="Arakawa K."/>
            <person name="Katayama T."/>
            <person name="Toyoda A."/>
            <person name="Kunieda T."/>
        </authorList>
    </citation>
    <scope>NUCLEOTIDE SEQUENCE [LARGE SCALE GENOMIC DNA]</scope>
    <source>
        <strain evidence="3 4">YOKOZUNA-1</strain>
    </source>
</reference>
<keyword evidence="1" id="KW-0175">Coiled coil</keyword>
<dbReference type="AlphaFoldDB" id="A0A1D1VDA6"/>
<keyword evidence="4" id="KW-1185">Reference proteome</keyword>
<dbReference type="OrthoDB" id="441129at2759"/>
<proteinExistence type="predicted"/>
<feature type="region of interest" description="Disordered" evidence="2">
    <location>
        <begin position="21"/>
        <end position="64"/>
    </location>
</feature>
<evidence type="ECO:0000256" key="2">
    <source>
        <dbReference type="SAM" id="MobiDB-lite"/>
    </source>
</evidence>
<name>A0A1D1VDA6_RAMVA</name>
<sequence length="644" mass="73864">MTLPSRRKSVSDLVAKLNELTFQEEYRAPEQPPPADDSTALPPPAKDVDNKGGPEESNAARTYRQFQSGDVVAAENFQPVKVTAGNILPALDYYGSPPIPSPFAKPVRWMVWSKLQDPAAELLPELADVPQKEKDPKARPESHESFGVEELTTLKGIKETSDRTRRMLQEKCQLLEAKLQYERDRVDVETQLHEKLLETLANAKEKTMTTVGDMLRDNEQLELRIKEVTARLKEADSERTRKLHEADEKSDNARKHFEKVIKEKDEAIMKSMSEVKFLKKFAEEKDHVQGSIEELRAAARNRYIQQQMELEHIHNMQMQEQQKLQGLAADRLLALTEKSYDKALENIDDNTMGVFFKNYQVQDAVAIWLERNKDLQKEKLLVEAKIKHVLGRRKVAVKFLRLCGAKQDKLNEKLFYYKNRYDRAFYLLQHGVEEYEKQSQAIVPFVQRKYYSRARKLRMMENAGIANQGEALRLKRLLAEKLNKKSSMEEGFLWALKKVMEKAKADHVDDLTWEQKEMVLRRVFVYMNLQNSKKNNSAVYEASLTSEVEAYVNNFEKNLSSLPKISREKSWSAAPSATSTQVQKAEGDALPPTPADRDPSMATSFIPSHPHHLSMISESPAELTQQLPAFGFHQPKSLPTLPQT</sequence>
<evidence type="ECO:0000313" key="3">
    <source>
        <dbReference type="EMBL" id="GAU96853.1"/>
    </source>
</evidence>
<comment type="caution">
    <text evidence="3">The sequence shown here is derived from an EMBL/GenBank/DDBJ whole genome shotgun (WGS) entry which is preliminary data.</text>
</comment>
<feature type="coiled-coil region" evidence="1">
    <location>
        <begin position="165"/>
        <end position="238"/>
    </location>
</feature>